<dbReference type="InterPro" id="IPR005604">
    <property type="entry name" value="Phage_T7_tail_fibre-like_N"/>
</dbReference>
<dbReference type="Proteomes" id="UP000035651">
    <property type="component" value="Chromosome"/>
</dbReference>
<evidence type="ECO:0000313" key="3">
    <source>
        <dbReference type="Proteomes" id="UP000035651"/>
    </source>
</evidence>
<gene>
    <name evidence="2" type="ORF">AB870_26020</name>
</gene>
<evidence type="ECO:0000259" key="1">
    <source>
        <dbReference type="Pfam" id="PF03906"/>
    </source>
</evidence>
<name>A0A173H0D4_9BURK</name>
<dbReference type="OrthoDB" id="10013440at2"/>
<sequence>MANEQLLPWINSAGAGGERNSMVSFPCDGKRTAFEFNFAGGYIGRANIKAYTYEQATGLTSPVALVPSNFLGPNTLSITPAIPAGFYLVVYRDTQKTVPLVNYATGAVMDEKNLDMSNQQAVFVAAEMVDRFDAINASSADAVVRSVEAVRKADEALTASGKASTDAADALAASGQAVRTANEAKTTADGIDAKATKAMEDGAAAVLTADAAKVTADAARDTANGIDGKAQQALDNSVGATNIATNAQTVAQTANTTANGVDSKASAALAMASALRDQVSVLFGVLGSTADNANWSPAFVSAGTSAGFRLKVKRGVLARPGSAAGTLAIQNVDLTCRVGVVGALGQDGSIPATGAIIVRVFLVYNDTDTISLIMSANTTPNLVGTVYKYAHLIALFDMNNRKPLWEIKLDGARVRYFSPRGIYGDANHPTNAVRTFGFLNGVEGVSDVGLFLVSNIVAGPGVYGGVDVIVSSEGGGSTLQQGDVLSFSPIAYGTPTSSVTCRYYAREWVPVPPTSWKVYTRNAEGNIASLNVSLYAVGYTVNNNAVN</sequence>
<feature type="domain" description="Bacteriophage T7 tail fibre protein-like N-terminal" evidence="1">
    <location>
        <begin position="21"/>
        <end position="137"/>
    </location>
</feature>
<dbReference type="KEGG" id="pfg:AB870_26020"/>
<organism evidence="2 3">
    <name type="scientific">Pandoraea faecigallinarum</name>
    <dbReference type="NCBI Taxonomy" id="656179"/>
    <lineage>
        <taxon>Bacteria</taxon>
        <taxon>Pseudomonadati</taxon>
        <taxon>Pseudomonadota</taxon>
        <taxon>Betaproteobacteria</taxon>
        <taxon>Burkholderiales</taxon>
        <taxon>Burkholderiaceae</taxon>
        <taxon>Pandoraea</taxon>
    </lineage>
</organism>
<evidence type="ECO:0000313" key="2">
    <source>
        <dbReference type="EMBL" id="ANI21761.1"/>
    </source>
</evidence>
<proteinExistence type="predicted"/>
<dbReference type="Pfam" id="PF03906">
    <property type="entry name" value="Phage_T7_tail"/>
    <property type="match status" value="1"/>
</dbReference>
<dbReference type="RefSeq" id="WP_053059392.1">
    <property type="nucleotide sequence ID" value="NZ_CP011807.3"/>
</dbReference>
<keyword evidence="3" id="KW-1185">Reference proteome</keyword>
<reference evidence="2" key="1">
    <citation type="submission" date="2016-06" db="EMBL/GenBank/DDBJ databases">
        <title>Complete Genome Sequence of Pandoraea faecigallinarum DSM-23572.</title>
        <authorList>
            <person name="Yong D."/>
            <person name="Ee R."/>
            <person name="Lim Y.-L."/>
            <person name="Yin W.-F."/>
            <person name="Chan K.-G."/>
        </authorList>
    </citation>
    <scope>NUCLEOTIDE SEQUENCE</scope>
    <source>
        <strain evidence="2">DSM 23572</strain>
    </source>
</reference>
<dbReference type="EMBL" id="CP011807">
    <property type="protein sequence ID" value="ANI21761.1"/>
    <property type="molecule type" value="Genomic_DNA"/>
</dbReference>
<dbReference type="STRING" id="656179.AB870_26020"/>
<protein>
    <recommendedName>
        <fullName evidence="1">Bacteriophage T7 tail fibre protein-like N-terminal domain-containing protein</fullName>
    </recommendedName>
</protein>
<accession>A0A173H0D4</accession>
<dbReference type="AlphaFoldDB" id="A0A173H0D4"/>